<dbReference type="PANTHER" id="PTHR30399:SF1">
    <property type="entry name" value="UTP PYROPHOSPHATASE"/>
    <property type="match status" value="1"/>
</dbReference>
<reference evidence="2 3" key="1">
    <citation type="submission" date="2019-04" db="EMBL/GenBank/DDBJ databases">
        <title>Genome of a novel bacterium Candidatus Jettenia ecosi reconstructed from metagenome of an anammox bioreactor.</title>
        <authorList>
            <person name="Mardanov A.V."/>
            <person name="Beletsky A.V."/>
            <person name="Ravin N.V."/>
            <person name="Botchkova E.A."/>
            <person name="Litti Y.V."/>
            <person name="Nozhevnikova A.N."/>
        </authorList>
    </citation>
    <scope>NUCLEOTIDE SEQUENCE [LARGE SCALE GENOMIC DNA]</scope>
    <source>
        <strain evidence="2">J2</strain>
    </source>
</reference>
<dbReference type="Pfam" id="PF01863">
    <property type="entry name" value="YgjP-like"/>
    <property type="match status" value="1"/>
</dbReference>
<accession>A0A533QCS6</accession>
<dbReference type="CDD" id="cd07344">
    <property type="entry name" value="M48_yhfN_like"/>
    <property type="match status" value="1"/>
</dbReference>
<name>A0A533QCS6_9BACT</name>
<dbReference type="AlphaFoldDB" id="A0A533QCS6"/>
<protein>
    <recommendedName>
        <fullName evidence="1">YgjP-like metallopeptidase domain-containing protein</fullName>
    </recommendedName>
</protein>
<evidence type="ECO:0000259" key="1">
    <source>
        <dbReference type="Pfam" id="PF01863"/>
    </source>
</evidence>
<sequence>MERWQDKAEFKERIFYFSRELGIDIKLLSLRPMKNKWASCSTNGNLNFNTELLELDKEIGDYVIVHELLHFRVPNHGKLWKSLMMTYLGDYEKTERKLKTLQGKFDFRQCNKP</sequence>
<proteinExistence type="predicted"/>
<dbReference type="PANTHER" id="PTHR30399">
    <property type="entry name" value="UNCHARACTERIZED PROTEIN YGJP"/>
    <property type="match status" value="1"/>
</dbReference>
<organism evidence="2 3">
    <name type="scientific">Candidatus Jettenia ecosi</name>
    <dbReference type="NCBI Taxonomy" id="2494326"/>
    <lineage>
        <taxon>Bacteria</taxon>
        <taxon>Pseudomonadati</taxon>
        <taxon>Planctomycetota</taxon>
        <taxon>Candidatus Brocadiia</taxon>
        <taxon>Candidatus Brocadiales</taxon>
        <taxon>Candidatus Brocadiaceae</taxon>
        <taxon>Candidatus Jettenia</taxon>
    </lineage>
</organism>
<dbReference type="EMBL" id="SULG01000017">
    <property type="protein sequence ID" value="TLD42544.1"/>
    <property type="molecule type" value="Genomic_DNA"/>
</dbReference>
<gene>
    <name evidence="2" type="ORF">JETT_1100</name>
</gene>
<feature type="domain" description="YgjP-like metallopeptidase" evidence="1">
    <location>
        <begin position="7"/>
        <end position="100"/>
    </location>
</feature>
<dbReference type="Gene3D" id="3.30.2010.10">
    <property type="entry name" value="Metalloproteases ('zincins'), catalytic domain"/>
    <property type="match status" value="1"/>
</dbReference>
<dbReference type="Proteomes" id="UP000319783">
    <property type="component" value="Unassembled WGS sequence"/>
</dbReference>
<evidence type="ECO:0000313" key="2">
    <source>
        <dbReference type="EMBL" id="TLD42544.1"/>
    </source>
</evidence>
<dbReference type="InterPro" id="IPR002725">
    <property type="entry name" value="YgjP-like_metallopeptidase"/>
</dbReference>
<comment type="caution">
    <text evidence="2">The sequence shown here is derived from an EMBL/GenBank/DDBJ whole genome shotgun (WGS) entry which is preliminary data.</text>
</comment>
<dbReference type="InterPro" id="IPR053136">
    <property type="entry name" value="UTP_pyrophosphatase-like"/>
</dbReference>
<evidence type="ECO:0000313" key="3">
    <source>
        <dbReference type="Proteomes" id="UP000319783"/>
    </source>
</evidence>